<keyword evidence="11" id="KW-0206">Cytoskeleton</keyword>
<evidence type="ECO:0000256" key="8">
    <source>
        <dbReference type="ARBA" id="ARBA00022843"/>
    </source>
</evidence>
<sequence length="496" mass="55839">MSVTNQPDYVRYACTCGSLKPITKMYFCRHCLKVRCGYCVCHEVESNYCTNCMENIPSSEARLKKNRCASCFDCPSCFQNLSLRTSIGIRTAEDGTKTPGKVYYLSCLFCRWTSRDVGIPDQTVATGSWPEKENVHNARINSLLEYYKVVAMKEKAEKDKKNYHLPRRSYTHFVEKFGINGISARKRAGLSSLPTGRNADQGKLPELVPSEATEEVEPLPDTFFTDVPDLTKITTLEQRFVQPDEQPVFTKDLHPPHRRLFIKRSQRCRACEHNVCKPEVNPTSIKFKIQHAAYYHMPSVRILTFEPLRAGRACSIVLKLINPTQHLTSVQFCPLPTPEEEERDLEIETKLTIKKEVIEKPSGRESLSLPSLAQPVVLSEPPRKVNISLTATVSLPPGGIVLPPRDDAAEYDDSGDTHNFQDDPKVVVWRKGNKAAVKFTITPSSDAEIGTPVNCGFVLCYGYVNTMASLDQREPVRVDLQVKIYLNPGKIVGDEC</sequence>
<gene>
    <name evidence="17" type="ORF">g.21618</name>
    <name evidence="15" type="ORF">g.21619</name>
    <name evidence="16" type="ORF">g.21620</name>
</gene>
<keyword evidence="7" id="KW-0597">Phosphoprotein</keyword>
<comment type="similarity">
    <text evidence="12">Belongs to the dynactin subunit 4 family.</text>
</comment>
<evidence type="ECO:0000256" key="14">
    <source>
        <dbReference type="ARBA" id="ARBA00093507"/>
    </source>
</evidence>
<dbReference type="GO" id="GO:0030016">
    <property type="term" value="C:myofibril"/>
    <property type="evidence" value="ECO:0007669"/>
    <property type="project" value="UniProtKB-SubCell"/>
</dbReference>
<comment type="subunit">
    <text evidence="14">Subunit of dynactin, a multiprotein complex part of a tripartite complex with dynein and a adapter, such as BICDL1, BICD2 or HOOK3. The dynactin complex is built around ACTR1A/ACTB filament and consists of an actin-related filament composed of a shoulder domain, a pointed end and a barbed end. Its length is defined by its flexible shoulder domain. The soulder is composed of 2 DCTN1 subunits, 4 DCTN2 and 2 DCTN3. The 4 DCNT2 (via N-terminus) bind the ACTR1A filament and act as molecular rulers to determine the length. The pointed end is important for binding dynein-dynactin cargo adapters. Consists of 4 subunits: ACTR10, DCNT4, DCTN5 and DCTN6. The barbed end is composed of a CAPZA1:CAPZB heterodimers, which binds ACTR1A/ACTB filament and dynactin and stabilizes dynactin. Interacts with ATP7B, but not ATP7A, in a copper-dependent manner. Interacts with ANK2; this interaction is required for localization at costameres. Interacts with N4BP2L1.</text>
</comment>
<dbReference type="EMBL" id="GEDC01016284">
    <property type="protein sequence ID" value="JAS21014.1"/>
    <property type="molecule type" value="Transcribed_RNA"/>
</dbReference>
<comment type="subcellular location">
    <subcellularLocation>
        <location evidence="3">Cytoplasm</location>
        <location evidence="3">Cell cortex</location>
    </subcellularLocation>
    <subcellularLocation>
        <location evidence="1">Cytoplasm</location>
        <location evidence="1">Cytoskeleton</location>
        <location evidence="1">Microtubule organizing center</location>
        <location evidence="1">Centrosome</location>
    </subcellularLocation>
    <subcellularLocation>
        <location evidence="2">Cytoplasm</location>
        <location evidence="2">Cytoskeleton</location>
        <location evidence="2">Stress fiber</location>
    </subcellularLocation>
    <subcellularLocation>
        <location evidence="4">Cytoplasm</location>
        <location evidence="4">Myofibril</location>
    </subcellularLocation>
</comment>
<keyword evidence="9" id="KW-0007">Acetylation</keyword>
<dbReference type="PANTHER" id="PTHR13034:SF2">
    <property type="entry name" value="DYNACTIN SUBUNIT 4"/>
    <property type="match status" value="1"/>
</dbReference>
<evidence type="ECO:0000256" key="12">
    <source>
        <dbReference type="ARBA" id="ARBA00034776"/>
    </source>
</evidence>
<evidence type="ECO:0000313" key="17">
    <source>
        <dbReference type="EMBL" id="JAS28822.1"/>
    </source>
</evidence>
<organism evidence="16">
    <name type="scientific">Clastoptera arizonana</name>
    <name type="common">Arizona spittle bug</name>
    <dbReference type="NCBI Taxonomy" id="38151"/>
    <lineage>
        <taxon>Eukaryota</taxon>
        <taxon>Metazoa</taxon>
        <taxon>Ecdysozoa</taxon>
        <taxon>Arthropoda</taxon>
        <taxon>Hexapoda</taxon>
        <taxon>Insecta</taxon>
        <taxon>Pterygota</taxon>
        <taxon>Neoptera</taxon>
        <taxon>Paraneoptera</taxon>
        <taxon>Hemiptera</taxon>
        <taxon>Auchenorrhyncha</taxon>
        <taxon>Cercopoidea</taxon>
        <taxon>Clastopteridae</taxon>
        <taxon>Clastoptera</taxon>
    </lineage>
</organism>
<accession>A0A1B6DNW3</accession>
<proteinExistence type="inferred from homology"/>
<dbReference type="GO" id="GO:0001725">
    <property type="term" value="C:stress fiber"/>
    <property type="evidence" value="ECO:0007669"/>
    <property type="project" value="UniProtKB-SubCell"/>
</dbReference>
<evidence type="ECO:0000256" key="3">
    <source>
        <dbReference type="ARBA" id="ARBA00004544"/>
    </source>
</evidence>
<dbReference type="GO" id="GO:0005938">
    <property type="term" value="C:cell cortex"/>
    <property type="evidence" value="ECO:0007669"/>
    <property type="project" value="UniProtKB-SubCell"/>
</dbReference>
<evidence type="ECO:0000256" key="4">
    <source>
        <dbReference type="ARBA" id="ARBA00004657"/>
    </source>
</evidence>
<name>A0A1B6DNW3_9HEMI</name>
<keyword evidence="8" id="KW-0832">Ubl conjugation</keyword>
<keyword evidence="6" id="KW-1017">Isopeptide bond</keyword>
<reference evidence="16" key="1">
    <citation type="submission" date="2015-12" db="EMBL/GenBank/DDBJ databases">
        <title>De novo transcriptome assembly of four potential Pierce s Disease insect vectors from Arizona vineyards.</title>
        <authorList>
            <person name="Tassone E.E."/>
        </authorList>
    </citation>
    <scope>NUCLEOTIDE SEQUENCE</scope>
</reference>
<dbReference type="GO" id="GO:0005869">
    <property type="term" value="C:dynactin complex"/>
    <property type="evidence" value="ECO:0007669"/>
    <property type="project" value="InterPro"/>
</dbReference>
<dbReference type="PANTHER" id="PTHR13034">
    <property type="entry name" value="DYNACTIN P62 SUBUNIT"/>
    <property type="match status" value="1"/>
</dbReference>
<evidence type="ECO:0000256" key="9">
    <source>
        <dbReference type="ARBA" id="ARBA00022990"/>
    </source>
</evidence>
<evidence type="ECO:0000256" key="2">
    <source>
        <dbReference type="ARBA" id="ARBA00004529"/>
    </source>
</evidence>
<evidence type="ECO:0000256" key="13">
    <source>
        <dbReference type="ARBA" id="ARBA00034864"/>
    </source>
</evidence>
<dbReference type="AlphaFoldDB" id="A0A1B6DNW3"/>
<evidence type="ECO:0000313" key="16">
    <source>
        <dbReference type="EMBL" id="JAS27376.1"/>
    </source>
</evidence>
<dbReference type="InterPro" id="IPR008603">
    <property type="entry name" value="DCTN4"/>
</dbReference>
<evidence type="ECO:0000256" key="6">
    <source>
        <dbReference type="ARBA" id="ARBA00022499"/>
    </source>
</evidence>
<evidence type="ECO:0000256" key="11">
    <source>
        <dbReference type="ARBA" id="ARBA00023212"/>
    </source>
</evidence>
<evidence type="ECO:0000313" key="15">
    <source>
        <dbReference type="EMBL" id="JAS21014.1"/>
    </source>
</evidence>
<dbReference type="GO" id="GO:0005813">
    <property type="term" value="C:centrosome"/>
    <property type="evidence" value="ECO:0007669"/>
    <property type="project" value="UniProtKB-SubCell"/>
</dbReference>
<dbReference type="EMBL" id="GEDC01008476">
    <property type="protein sequence ID" value="JAS28822.1"/>
    <property type="molecule type" value="Transcribed_RNA"/>
</dbReference>
<evidence type="ECO:0000256" key="1">
    <source>
        <dbReference type="ARBA" id="ARBA00004300"/>
    </source>
</evidence>
<protein>
    <recommendedName>
        <fullName evidence="13">Dynactin subunit 4</fullName>
    </recommendedName>
</protein>
<evidence type="ECO:0000256" key="5">
    <source>
        <dbReference type="ARBA" id="ARBA00022490"/>
    </source>
</evidence>
<keyword evidence="10" id="KW-0175">Coiled coil</keyword>
<keyword evidence="5" id="KW-0963">Cytoplasm</keyword>
<dbReference type="EMBL" id="GEDC01009922">
    <property type="protein sequence ID" value="JAS27376.1"/>
    <property type="molecule type" value="Transcribed_RNA"/>
</dbReference>
<evidence type="ECO:0000256" key="7">
    <source>
        <dbReference type="ARBA" id="ARBA00022553"/>
    </source>
</evidence>
<dbReference type="Pfam" id="PF05502">
    <property type="entry name" value="Dynactin_p62"/>
    <property type="match status" value="2"/>
</dbReference>
<evidence type="ECO:0000256" key="10">
    <source>
        <dbReference type="ARBA" id="ARBA00023054"/>
    </source>
</evidence>